<feature type="transmembrane region" description="Helical" evidence="1">
    <location>
        <begin position="41"/>
        <end position="62"/>
    </location>
</feature>
<keyword evidence="1" id="KW-0812">Transmembrane</keyword>
<evidence type="ECO:0000313" key="2">
    <source>
        <dbReference type="EMBL" id="QHU07120.1"/>
    </source>
</evidence>
<evidence type="ECO:0000256" key="1">
    <source>
        <dbReference type="SAM" id="Phobius"/>
    </source>
</evidence>
<dbReference type="AlphaFoldDB" id="A0A6C0JR18"/>
<reference evidence="2" key="1">
    <citation type="journal article" date="2020" name="Nature">
        <title>Giant virus diversity and host interactions through global metagenomics.</title>
        <authorList>
            <person name="Schulz F."/>
            <person name="Roux S."/>
            <person name="Paez-Espino D."/>
            <person name="Jungbluth S."/>
            <person name="Walsh D.A."/>
            <person name="Denef V.J."/>
            <person name="McMahon K.D."/>
            <person name="Konstantinidis K.T."/>
            <person name="Eloe-Fadrosh E.A."/>
            <person name="Kyrpides N.C."/>
            <person name="Woyke T."/>
        </authorList>
    </citation>
    <scope>NUCLEOTIDE SEQUENCE</scope>
    <source>
        <strain evidence="2">GVMAG-S-1038524-41</strain>
    </source>
</reference>
<proteinExistence type="predicted"/>
<accession>A0A6C0JR18</accession>
<sequence length="96" mass="10174">MHWIFFIALFIMSGAILTSNIIAWNKRDSTKCPPTQEEKNIYYITLGLSGLMFAVSTGNLIYSYSEAKHGGALGGVGGVGGVGGLPEGVIQQFGFG</sequence>
<evidence type="ECO:0008006" key="3">
    <source>
        <dbReference type="Google" id="ProtNLM"/>
    </source>
</evidence>
<keyword evidence="1" id="KW-0472">Membrane</keyword>
<protein>
    <recommendedName>
        <fullName evidence="3">Transmembrane protein</fullName>
    </recommendedName>
</protein>
<name>A0A6C0JR18_9ZZZZ</name>
<organism evidence="2">
    <name type="scientific">viral metagenome</name>
    <dbReference type="NCBI Taxonomy" id="1070528"/>
    <lineage>
        <taxon>unclassified sequences</taxon>
        <taxon>metagenomes</taxon>
        <taxon>organismal metagenomes</taxon>
    </lineage>
</organism>
<keyword evidence="1" id="KW-1133">Transmembrane helix</keyword>
<dbReference type="EMBL" id="MN740673">
    <property type="protein sequence ID" value="QHU07120.1"/>
    <property type="molecule type" value="Genomic_DNA"/>
</dbReference>